<keyword evidence="4" id="KW-0732">Signal</keyword>
<evidence type="ECO:0000313" key="7">
    <source>
        <dbReference type="Proteomes" id="UP000572817"/>
    </source>
</evidence>
<feature type="active site" description="Proton acceptor" evidence="2">
    <location>
        <position position="602"/>
    </location>
</feature>
<evidence type="ECO:0000256" key="3">
    <source>
        <dbReference type="PIRSR" id="PIRSR000137-2"/>
    </source>
</evidence>
<keyword evidence="7" id="KW-1185">Reference proteome</keyword>
<dbReference type="GO" id="GO:0050660">
    <property type="term" value="F:flavin adenine dinucleotide binding"/>
    <property type="evidence" value="ECO:0007669"/>
    <property type="project" value="InterPro"/>
</dbReference>
<dbReference type="SUPFAM" id="SSF54373">
    <property type="entry name" value="FAD-linked reductases, C-terminal domain"/>
    <property type="match status" value="1"/>
</dbReference>
<dbReference type="PANTHER" id="PTHR11552:SF228">
    <property type="entry name" value="GLUCOSE-METHANOL-CHOLINE OXIDOREDUCTASE N-TERMINAL DOMAIN-CONTAINING PROTEIN"/>
    <property type="match status" value="1"/>
</dbReference>
<sequence>MCRVRSLVFLAAFAQPLLAMPHFTERDTTSSSGKLLGSSFGSGGNATFDYIVVGGGTAGLVVATRLAEDPNTSVAVIEAGNFYEISNGIYSQVPLFGPLGSGKSPYDTAPLVDWQFVTEPQEGMLGAKVHYARGKCLGGSSARNYLTYHVGAKDSYERWANQTGDDDYRLDNFMKYFKKSQNFVGPNGRPANATPEYDESTLSTGGLLTVTYPRYAMAFSSWAQRALQAIGVRPINGLTSGNLLGSSYQLLTEDATEFVRETSETAFLKKLGLTQSNLVVYQSTLATKITFNGTTASGVEIDMGGFPFTLTANKEVVLSAGAFQSPQLLMVSGIGPKDTLERFAIPVVKNLPGVGQNMEDHILGGPSYRVNVVTTSTASTGATAAEAMKQYLTSRSGILTGVGADFLAWEKLPKNLTSQMPPSVQSDLASLPAGWPDIEFFPTSAYYGYQEDFLSDSPTDGYNYATVAVALAAPFSRGNVSIASASMADAPLINPNWLTHPTDQAVVVAGYKRARQVFAHMGNITIGDEYFPGPALGVRSDEEILAFARKSFGTVFHASCTCRMGKEEGDQDAVVDSKARVFGVEGLRVVDASSFALLPPGHPQATIYALAEKIADDIKNGA</sequence>
<gene>
    <name evidence="6" type="ORF">GTA08_BOTSDO13637</name>
</gene>
<evidence type="ECO:0000256" key="1">
    <source>
        <dbReference type="ARBA" id="ARBA00010790"/>
    </source>
</evidence>
<dbReference type="Gene3D" id="3.30.560.10">
    <property type="entry name" value="Glucose Oxidase, domain 3"/>
    <property type="match status" value="1"/>
</dbReference>
<dbReference type="InterPro" id="IPR000172">
    <property type="entry name" value="GMC_OxRdtase_N"/>
</dbReference>
<dbReference type="Proteomes" id="UP000572817">
    <property type="component" value="Unassembled WGS sequence"/>
</dbReference>
<dbReference type="EMBL" id="WWBZ02000013">
    <property type="protein sequence ID" value="KAF4310707.1"/>
    <property type="molecule type" value="Genomic_DNA"/>
</dbReference>
<feature type="active site" description="Proton donor" evidence="2">
    <location>
        <position position="557"/>
    </location>
</feature>
<dbReference type="Pfam" id="PF05199">
    <property type="entry name" value="GMC_oxred_C"/>
    <property type="match status" value="1"/>
</dbReference>
<feature type="signal peptide" evidence="4">
    <location>
        <begin position="1"/>
        <end position="19"/>
    </location>
</feature>
<evidence type="ECO:0000313" key="6">
    <source>
        <dbReference type="EMBL" id="KAF4310707.1"/>
    </source>
</evidence>
<dbReference type="PIRSF" id="PIRSF000137">
    <property type="entry name" value="Alcohol_oxidase"/>
    <property type="match status" value="1"/>
</dbReference>
<dbReference type="InterPro" id="IPR036188">
    <property type="entry name" value="FAD/NAD-bd_sf"/>
</dbReference>
<evidence type="ECO:0000256" key="2">
    <source>
        <dbReference type="PIRSR" id="PIRSR000137-1"/>
    </source>
</evidence>
<feature type="binding site" evidence="3">
    <location>
        <begin position="603"/>
        <end position="604"/>
    </location>
    <ligand>
        <name>FAD</name>
        <dbReference type="ChEBI" id="CHEBI:57692"/>
    </ligand>
</feature>
<dbReference type="GO" id="GO:0016614">
    <property type="term" value="F:oxidoreductase activity, acting on CH-OH group of donors"/>
    <property type="evidence" value="ECO:0007669"/>
    <property type="project" value="InterPro"/>
</dbReference>
<comment type="cofactor">
    <cofactor evidence="3">
        <name>FAD</name>
        <dbReference type="ChEBI" id="CHEBI:57692"/>
    </cofactor>
</comment>
<keyword evidence="3" id="KW-0285">Flavoprotein</keyword>
<reference evidence="6" key="1">
    <citation type="submission" date="2020-04" db="EMBL/GenBank/DDBJ databases">
        <title>Genome Assembly and Annotation of Botryosphaeria dothidea sdau 11-99, a Latent Pathogen of Apple Fruit Ring Rot in China.</title>
        <authorList>
            <person name="Yu C."/>
            <person name="Diao Y."/>
            <person name="Lu Q."/>
            <person name="Zhao J."/>
            <person name="Cui S."/>
            <person name="Peng C."/>
            <person name="He B."/>
            <person name="Liu H."/>
        </authorList>
    </citation>
    <scope>NUCLEOTIDE SEQUENCE [LARGE SCALE GENOMIC DNA]</scope>
    <source>
        <strain evidence="6">Sdau11-99</strain>
    </source>
</reference>
<dbReference type="GO" id="GO:0044550">
    <property type="term" value="P:secondary metabolite biosynthetic process"/>
    <property type="evidence" value="ECO:0007669"/>
    <property type="project" value="TreeGrafter"/>
</dbReference>
<comment type="caution">
    <text evidence="6">The sequence shown here is derived from an EMBL/GenBank/DDBJ whole genome shotgun (WGS) entry which is preliminary data.</text>
</comment>
<keyword evidence="3" id="KW-0274">FAD</keyword>
<dbReference type="SUPFAM" id="SSF51905">
    <property type="entry name" value="FAD/NAD(P)-binding domain"/>
    <property type="match status" value="1"/>
</dbReference>
<evidence type="ECO:0000256" key="4">
    <source>
        <dbReference type="SAM" id="SignalP"/>
    </source>
</evidence>
<dbReference type="OrthoDB" id="269227at2759"/>
<comment type="similarity">
    <text evidence="1">Belongs to the GMC oxidoreductase family.</text>
</comment>
<evidence type="ECO:0000259" key="5">
    <source>
        <dbReference type="PROSITE" id="PS00624"/>
    </source>
</evidence>
<dbReference type="Pfam" id="PF00732">
    <property type="entry name" value="GMC_oxred_N"/>
    <property type="match status" value="1"/>
</dbReference>
<dbReference type="AlphaFoldDB" id="A0A8H4NCY6"/>
<protein>
    <recommendedName>
        <fullName evidence="5">Glucose-methanol-choline oxidoreductase N-terminal domain-containing protein</fullName>
    </recommendedName>
</protein>
<accession>A0A8H4NCY6</accession>
<organism evidence="6 7">
    <name type="scientific">Botryosphaeria dothidea</name>
    <dbReference type="NCBI Taxonomy" id="55169"/>
    <lineage>
        <taxon>Eukaryota</taxon>
        <taxon>Fungi</taxon>
        <taxon>Dikarya</taxon>
        <taxon>Ascomycota</taxon>
        <taxon>Pezizomycotina</taxon>
        <taxon>Dothideomycetes</taxon>
        <taxon>Dothideomycetes incertae sedis</taxon>
        <taxon>Botryosphaeriales</taxon>
        <taxon>Botryosphaeriaceae</taxon>
        <taxon>Botryosphaeria</taxon>
    </lineage>
</organism>
<dbReference type="InterPro" id="IPR012132">
    <property type="entry name" value="GMC_OxRdtase"/>
</dbReference>
<dbReference type="Gene3D" id="3.50.50.60">
    <property type="entry name" value="FAD/NAD(P)-binding domain"/>
    <property type="match status" value="1"/>
</dbReference>
<proteinExistence type="inferred from homology"/>
<name>A0A8H4NCY6_9PEZI</name>
<dbReference type="PROSITE" id="PS00624">
    <property type="entry name" value="GMC_OXRED_2"/>
    <property type="match status" value="1"/>
</dbReference>
<dbReference type="PANTHER" id="PTHR11552">
    <property type="entry name" value="GLUCOSE-METHANOL-CHOLINE GMC OXIDOREDUCTASE"/>
    <property type="match status" value="1"/>
</dbReference>
<dbReference type="InterPro" id="IPR007867">
    <property type="entry name" value="GMC_OxRtase_C"/>
</dbReference>
<feature type="chain" id="PRO_5034884376" description="Glucose-methanol-choline oxidoreductase N-terminal domain-containing protein" evidence="4">
    <location>
        <begin position="20"/>
        <end position="622"/>
    </location>
</feature>
<feature type="domain" description="Glucose-methanol-choline oxidoreductase N-terminal" evidence="5">
    <location>
        <begin position="321"/>
        <end position="335"/>
    </location>
</feature>